<feature type="transmembrane region" description="Helical" evidence="1">
    <location>
        <begin position="56"/>
        <end position="81"/>
    </location>
</feature>
<dbReference type="EMBL" id="RXLR01000005">
    <property type="protein sequence ID" value="TDH25896.1"/>
    <property type="molecule type" value="Genomic_DNA"/>
</dbReference>
<name>A0A4R5PGU7_9MYCO</name>
<feature type="transmembrane region" description="Helical" evidence="1">
    <location>
        <begin position="88"/>
        <end position="107"/>
    </location>
</feature>
<comment type="caution">
    <text evidence="2">The sequence shown here is derived from an EMBL/GenBank/DDBJ whole genome shotgun (WGS) entry which is preliminary data.</text>
</comment>
<dbReference type="AlphaFoldDB" id="A0A4R5PGU7"/>
<proteinExistence type="predicted"/>
<evidence type="ECO:0008006" key="4">
    <source>
        <dbReference type="Google" id="ProtNLM"/>
    </source>
</evidence>
<dbReference type="RefSeq" id="WP_133052532.1">
    <property type="nucleotide sequence ID" value="NZ_MVHQ01000005.1"/>
</dbReference>
<feature type="transmembrane region" description="Helical" evidence="1">
    <location>
        <begin position="12"/>
        <end position="36"/>
    </location>
</feature>
<dbReference type="Proteomes" id="UP000295627">
    <property type="component" value="Unassembled WGS sequence"/>
</dbReference>
<keyword evidence="1" id="KW-1133">Transmembrane helix</keyword>
<protein>
    <recommendedName>
        <fullName evidence="4">Transmembrane protein</fullName>
    </recommendedName>
</protein>
<evidence type="ECO:0000256" key="1">
    <source>
        <dbReference type="SAM" id="Phobius"/>
    </source>
</evidence>
<keyword evidence="1" id="KW-0472">Membrane</keyword>
<gene>
    <name evidence="2" type="ORF">EJ571_00915</name>
</gene>
<evidence type="ECO:0000313" key="2">
    <source>
        <dbReference type="EMBL" id="TDH25896.1"/>
    </source>
</evidence>
<sequence length="116" mass="12397">MIKMERRRTLEIGLYLAAVTILSGIAAASSWLWLLVAAVATDGCRGDVCTPEGHHWATAFPMIALIAAVTISLISAVAVTVVKLPTAWVWIGIPLAIATYFLTPLLANWGHSAGIW</sequence>
<organism evidence="2 3">
    <name type="scientific">Mycobacteroides franklinii</name>
    <dbReference type="NCBI Taxonomy" id="948102"/>
    <lineage>
        <taxon>Bacteria</taxon>
        <taxon>Bacillati</taxon>
        <taxon>Actinomycetota</taxon>
        <taxon>Actinomycetes</taxon>
        <taxon>Mycobacteriales</taxon>
        <taxon>Mycobacteriaceae</taxon>
        <taxon>Mycobacteroides</taxon>
    </lineage>
</organism>
<keyword evidence="1" id="KW-0812">Transmembrane</keyword>
<evidence type="ECO:0000313" key="3">
    <source>
        <dbReference type="Proteomes" id="UP000295627"/>
    </source>
</evidence>
<accession>A0A4R5PGU7</accession>
<reference evidence="2 3" key="1">
    <citation type="journal article" date="2019" name="Sci. Rep.">
        <title>Extended insight into the Mycobacterium chelonae-abscessus complex through whole genome sequencing of Mycobacterium salmoniphilum outbreak and Mycobacterium salmoniphilum-like strains.</title>
        <authorList>
            <person name="Behra P.R.K."/>
            <person name="Das S."/>
            <person name="Pettersson B.M.F."/>
            <person name="Shirreff L."/>
            <person name="DuCote T."/>
            <person name="Jacobsson K.G."/>
            <person name="Ennis D.G."/>
            <person name="Kirsebom L.A."/>
        </authorList>
    </citation>
    <scope>NUCLEOTIDE SEQUENCE [LARGE SCALE GENOMIC DNA]</scope>
    <source>
        <strain evidence="2 3">DSM 45524</strain>
    </source>
</reference>